<comment type="similarity">
    <text evidence="3 9">Belongs to the class I-like SAM-binding methyltransferase superfamily. TPMT family.</text>
</comment>
<accession>A0A222GB77</accession>
<dbReference type="RefSeq" id="WP_081152960.1">
    <property type="nucleotide sequence ID" value="NZ_CP020465.1"/>
</dbReference>
<dbReference type="Proteomes" id="UP000202259">
    <property type="component" value="Chromosome"/>
</dbReference>
<keyword evidence="5 9" id="KW-0963">Cytoplasm</keyword>
<dbReference type="PIRSF" id="PIRSF023956">
    <property type="entry name" value="Thiopurine_S-methyltransferase"/>
    <property type="match status" value="1"/>
</dbReference>
<dbReference type="PROSITE" id="PS51585">
    <property type="entry name" value="SAM_MT_TPMT"/>
    <property type="match status" value="1"/>
</dbReference>
<dbReference type="GO" id="GO:0005737">
    <property type="term" value="C:cytoplasm"/>
    <property type="evidence" value="ECO:0007669"/>
    <property type="project" value="UniProtKB-SubCell"/>
</dbReference>
<protein>
    <recommendedName>
        <fullName evidence="4 9">Thiopurine S-methyltransferase</fullName>
        <ecNumber evidence="4 9">2.1.1.67</ecNumber>
    </recommendedName>
    <alternativeName>
        <fullName evidence="9">Thiopurine methyltransferase</fullName>
    </alternativeName>
</protein>
<dbReference type="InterPro" id="IPR025835">
    <property type="entry name" value="Thiopurine_S-MeTrfase"/>
</dbReference>
<evidence type="ECO:0000256" key="1">
    <source>
        <dbReference type="ARBA" id="ARBA00000903"/>
    </source>
</evidence>
<dbReference type="AlphaFoldDB" id="A0A222GB77"/>
<dbReference type="GO" id="GO:0010038">
    <property type="term" value="P:response to metal ion"/>
    <property type="evidence" value="ECO:0007669"/>
    <property type="project" value="InterPro"/>
</dbReference>
<evidence type="ECO:0000256" key="6">
    <source>
        <dbReference type="ARBA" id="ARBA00022603"/>
    </source>
</evidence>
<feature type="binding site" evidence="9">
    <location>
        <position position="122"/>
    </location>
    <ligand>
        <name>S-adenosyl-L-methionine</name>
        <dbReference type="ChEBI" id="CHEBI:59789"/>
    </ligand>
</feature>
<gene>
    <name evidence="9" type="primary">tpm</name>
    <name evidence="10" type="ORF">B5D82_16120</name>
</gene>
<feature type="binding site" evidence="9">
    <location>
        <position position="65"/>
    </location>
    <ligand>
        <name>S-adenosyl-L-methionine</name>
        <dbReference type="ChEBI" id="CHEBI:59789"/>
    </ligand>
</feature>
<evidence type="ECO:0000256" key="2">
    <source>
        <dbReference type="ARBA" id="ARBA00004496"/>
    </source>
</evidence>
<feature type="binding site" evidence="9">
    <location>
        <position position="10"/>
    </location>
    <ligand>
        <name>S-adenosyl-L-methionine</name>
        <dbReference type="ChEBI" id="CHEBI:59789"/>
    </ligand>
</feature>
<comment type="catalytic activity">
    <reaction evidence="1 9">
        <text>S-adenosyl-L-methionine + a thiopurine = S-adenosyl-L-homocysteine + a thiopurine S-methylether.</text>
        <dbReference type="EC" id="2.1.1.67"/>
    </reaction>
</comment>
<dbReference type="EC" id="2.1.1.67" evidence="4 9"/>
<evidence type="ECO:0000313" key="11">
    <source>
        <dbReference type="Proteomes" id="UP000202259"/>
    </source>
</evidence>
<keyword evidence="6 9" id="KW-0489">Methyltransferase</keyword>
<sequence length="217" mass="25356">MDNSFWHKCWERNTLGFHQRDVHPLLSQYFEKLTLPSDRHVFVPLCGKTLDMAYLARFMQVTGNELSDIACKDFFLENNIEYQKQTLGAFEQFSCPQLVLLQGDFFKLSSKAIDSIDWIYDRAALIALPTAMQQQYVDHLRTFFSTQTRLFLVTVEFPKEQLNGPPFAVTESDVKSLFSGFNIEYVAKNEIKDKQFAQRTFEVDYLLEKLYIISLDN</sequence>
<name>A0A222GB77_9GAMM</name>
<dbReference type="HAMAP" id="MF_00812">
    <property type="entry name" value="Thiopur_methtran"/>
    <property type="match status" value="1"/>
</dbReference>
<evidence type="ECO:0000313" key="10">
    <source>
        <dbReference type="EMBL" id="ASP49156.1"/>
    </source>
</evidence>
<evidence type="ECO:0000256" key="8">
    <source>
        <dbReference type="ARBA" id="ARBA00022691"/>
    </source>
</evidence>
<evidence type="ECO:0000256" key="3">
    <source>
        <dbReference type="ARBA" id="ARBA00008145"/>
    </source>
</evidence>
<dbReference type="PANTHER" id="PTHR10259:SF11">
    <property type="entry name" value="THIOPURINE S-METHYLTRANSFERASE"/>
    <property type="match status" value="1"/>
</dbReference>
<dbReference type="InterPro" id="IPR008854">
    <property type="entry name" value="TPMT"/>
</dbReference>
<keyword evidence="8 9" id="KW-0949">S-adenosyl-L-methionine</keyword>
<dbReference type="FunFam" id="3.40.50.150:FF:000101">
    <property type="entry name" value="Thiopurine S-methyltransferase"/>
    <property type="match status" value="1"/>
</dbReference>
<dbReference type="OrthoDB" id="9778208at2"/>
<dbReference type="NCBIfam" id="TIGR03840">
    <property type="entry name" value="TMPT_Se_Te"/>
    <property type="match status" value="1"/>
</dbReference>
<dbReference type="InterPro" id="IPR022474">
    <property type="entry name" value="Thiopur_S-MeTfrase_Se/Te_detox"/>
</dbReference>
<evidence type="ECO:0000256" key="5">
    <source>
        <dbReference type="ARBA" id="ARBA00022490"/>
    </source>
</evidence>
<evidence type="ECO:0000256" key="9">
    <source>
        <dbReference type="HAMAP-Rule" id="MF_00812"/>
    </source>
</evidence>
<dbReference type="PANTHER" id="PTHR10259">
    <property type="entry name" value="THIOPURINE S-METHYLTRANSFERASE"/>
    <property type="match status" value="1"/>
</dbReference>
<dbReference type="GO" id="GO:0032259">
    <property type="term" value="P:methylation"/>
    <property type="evidence" value="ECO:0007669"/>
    <property type="project" value="UniProtKB-KW"/>
</dbReference>
<keyword evidence="11" id="KW-1185">Reference proteome</keyword>
<dbReference type="Pfam" id="PF05724">
    <property type="entry name" value="TPMT"/>
    <property type="match status" value="1"/>
</dbReference>
<reference evidence="10 11" key="1">
    <citation type="submission" date="2017-08" db="EMBL/GenBank/DDBJ databases">
        <title>Complete genome of Colwellia sp. NB097-1, a psychrophile bacterium ioslated from Bering Sea.</title>
        <authorList>
            <person name="Chen X."/>
        </authorList>
    </citation>
    <scope>NUCLEOTIDE SEQUENCE [LARGE SCALE GENOMIC DNA]</scope>
    <source>
        <strain evidence="10 11">NB097-1</strain>
    </source>
</reference>
<keyword evidence="7 9" id="KW-0808">Transferase</keyword>
<dbReference type="Gene3D" id="3.40.50.150">
    <property type="entry name" value="Vaccinia Virus protein VP39"/>
    <property type="match status" value="1"/>
</dbReference>
<dbReference type="KEGG" id="cber:B5D82_16120"/>
<feature type="binding site" evidence="9">
    <location>
        <position position="45"/>
    </location>
    <ligand>
        <name>S-adenosyl-L-methionine</name>
        <dbReference type="ChEBI" id="CHEBI:59789"/>
    </ligand>
</feature>
<dbReference type="EMBL" id="CP020465">
    <property type="protein sequence ID" value="ASP49156.1"/>
    <property type="molecule type" value="Genomic_DNA"/>
</dbReference>
<evidence type="ECO:0000256" key="4">
    <source>
        <dbReference type="ARBA" id="ARBA00011905"/>
    </source>
</evidence>
<comment type="subcellular location">
    <subcellularLocation>
        <location evidence="2 9">Cytoplasm</location>
    </subcellularLocation>
</comment>
<dbReference type="SUPFAM" id="SSF53335">
    <property type="entry name" value="S-adenosyl-L-methionine-dependent methyltransferases"/>
    <property type="match status" value="1"/>
</dbReference>
<dbReference type="NCBIfam" id="NF009732">
    <property type="entry name" value="PRK13255.1"/>
    <property type="match status" value="1"/>
</dbReference>
<evidence type="ECO:0000256" key="7">
    <source>
        <dbReference type="ARBA" id="ARBA00022679"/>
    </source>
</evidence>
<dbReference type="GO" id="GO:0008119">
    <property type="term" value="F:thiopurine S-methyltransferase activity"/>
    <property type="evidence" value="ECO:0007669"/>
    <property type="project" value="UniProtKB-UniRule"/>
</dbReference>
<proteinExistence type="inferred from homology"/>
<organism evidence="10 11">
    <name type="scientific">Cognaticolwellia beringensis</name>
    <dbReference type="NCBI Taxonomy" id="1967665"/>
    <lineage>
        <taxon>Bacteria</taxon>
        <taxon>Pseudomonadati</taxon>
        <taxon>Pseudomonadota</taxon>
        <taxon>Gammaproteobacteria</taxon>
        <taxon>Alteromonadales</taxon>
        <taxon>Colwelliaceae</taxon>
        <taxon>Cognaticolwellia</taxon>
    </lineage>
</organism>
<dbReference type="InterPro" id="IPR029063">
    <property type="entry name" value="SAM-dependent_MTases_sf"/>
</dbReference>